<gene>
    <name evidence="1" type="ORF">ALC57_01251</name>
</gene>
<proteinExistence type="predicted"/>
<evidence type="ECO:0000313" key="2">
    <source>
        <dbReference type="Proteomes" id="UP000078492"/>
    </source>
</evidence>
<dbReference type="Proteomes" id="UP000078492">
    <property type="component" value="Unassembled WGS sequence"/>
</dbReference>
<reference evidence="1 2" key="1">
    <citation type="submission" date="2015-09" db="EMBL/GenBank/DDBJ databases">
        <title>Trachymyrmex cornetzi WGS genome.</title>
        <authorList>
            <person name="Nygaard S."/>
            <person name="Hu H."/>
            <person name="Boomsma J."/>
            <person name="Zhang G."/>
        </authorList>
    </citation>
    <scope>NUCLEOTIDE SEQUENCE [LARGE SCALE GENOMIC DNA]</scope>
    <source>
        <strain evidence="1">Tcor2-1</strain>
        <tissue evidence="1">Whole body</tissue>
    </source>
</reference>
<dbReference type="EMBL" id="KQ978683">
    <property type="protein sequence ID" value="KYN29311.1"/>
    <property type="molecule type" value="Genomic_DNA"/>
</dbReference>
<evidence type="ECO:0000313" key="1">
    <source>
        <dbReference type="EMBL" id="KYN29311.1"/>
    </source>
</evidence>
<name>A0A151JQH6_9HYME</name>
<accession>A0A151JQH6</accession>
<organism evidence="1 2">
    <name type="scientific">Trachymyrmex cornetzi</name>
    <dbReference type="NCBI Taxonomy" id="471704"/>
    <lineage>
        <taxon>Eukaryota</taxon>
        <taxon>Metazoa</taxon>
        <taxon>Ecdysozoa</taxon>
        <taxon>Arthropoda</taxon>
        <taxon>Hexapoda</taxon>
        <taxon>Insecta</taxon>
        <taxon>Pterygota</taxon>
        <taxon>Neoptera</taxon>
        <taxon>Endopterygota</taxon>
        <taxon>Hymenoptera</taxon>
        <taxon>Apocrita</taxon>
        <taxon>Aculeata</taxon>
        <taxon>Formicoidea</taxon>
        <taxon>Formicidae</taxon>
        <taxon>Myrmicinae</taxon>
        <taxon>Trachymyrmex</taxon>
    </lineage>
</organism>
<protein>
    <submittedName>
        <fullName evidence="1">Uncharacterized protein</fullName>
    </submittedName>
</protein>
<keyword evidence="2" id="KW-1185">Reference proteome</keyword>
<dbReference type="AlphaFoldDB" id="A0A151JQH6"/>
<sequence>MKLEDIQILKFLLYATKQKLQSEGSSDFAIIINYLIKNTSKAGHIRAFCEEKIQTSLFSKEKCLAMLLSLNLSKFQYIHLRENSIENGIHQCQSYYQVKHAKLEYYPPKDKITITTTIRLLSLYEDKLHLYTNLKLICKRGFDGISNQSTNKNFEITHNATAVFL</sequence>